<proteinExistence type="predicted"/>
<name>A0A6M4A937_9BURK</name>
<evidence type="ECO:0000313" key="1">
    <source>
        <dbReference type="EMBL" id="QJQ07047.1"/>
    </source>
</evidence>
<dbReference type="AlphaFoldDB" id="A0A6M4A937"/>
<sequence length="738" mass="82798">MLPMSSKNQSHLHSPAQLARGDIWHALTQQATHLTVAQIDAFLARLANAFLAASEQASDSREANLSFHAGQLLKTNGYSFYYLASAAIEASFRKEIEILRSKGNAVAIQTDVTLSLVSYEEMDSKLELGRVSRSLELACAEELTALNMRLASLLECETLSIAQNPFRPDVFLKTLQAVWCDFHPEADAHRLILPFLRANILFDLAPIFQALNETLVARGVLPDLQESYRIKKATAAIKKDAETDVADEIATPENHVAQKLRKYFSGGQDGGRVGSHGSAHEGAHRDGQYADDAGVAHNAVDTKLFHYLADLQKSMAICQMASGTQEVMRLSQIREQMPALANAGVEKHTLDLLSRIFDTVFQNQDIPAQIKELISLLQVPVLKAALMDKEFFFQEAHPARRLIDLLSKYSVSVDQEKGQNDPLFQVMKDNVSRVQREFDQGIDLFDAVVSNLEIFVAKEEAASEAALQLPITQALQKEKFKQANFAAKNEVALRIRTGEVLAFVETFLENRWIKVLTLAYSVQDDKPQAVADAIKTMDDLIWSVKPKVNLEQRQEMVNRLPAILVRLNKWLSLIKWEEADRLRFFAELAECHASIVRAPLDLSPERQLEIAVEAAQQAAERRLVKRAQEESGLQGEPEPDDFTGIVANLERGIWLQFTKKDNTTHNVRLAWVSPMRSLYIFTSSQKEKSFSVSTEELEQSFREHRAQILVLDKVVDRALNAALEDVSLQQELESEESE</sequence>
<dbReference type="Proteomes" id="UP000274350">
    <property type="component" value="Chromosome"/>
</dbReference>
<evidence type="ECO:0000313" key="2">
    <source>
        <dbReference type="Proteomes" id="UP000274350"/>
    </source>
</evidence>
<dbReference type="InterPro" id="IPR012434">
    <property type="entry name" value="DUF1631"/>
</dbReference>
<keyword evidence="2" id="KW-1185">Reference proteome</keyword>
<dbReference type="Pfam" id="PF07793">
    <property type="entry name" value="DUF1631"/>
    <property type="match status" value="1"/>
</dbReference>
<gene>
    <name evidence="1" type="ORF">EJG51_015780</name>
</gene>
<dbReference type="KEGG" id="upi:EJG51_015780"/>
<dbReference type="OrthoDB" id="6188167at2"/>
<reference evidence="1 2" key="1">
    <citation type="journal article" date="2019" name="Int. J. Syst. Evol. Microbiol.">
        <title>Undibacterium piscinae sp. nov., isolated from Korean shiner intestine.</title>
        <authorList>
            <person name="Lee S.Y."/>
            <person name="Kang W."/>
            <person name="Kim P.S."/>
            <person name="Kim H.S."/>
            <person name="Sung H."/>
            <person name="Shin N.R."/>
            <person name="Whon T.W."/>
            <person name="Yun J.H."/>
            <person name="Lee J.Y."/>
            <person name="Lee J.Y."/>
            <person name="Jung M.J."/>
            <person name="Jeong Y.S."/>
            <person name="Tak E.J."/>
            <person name="Han J.E."/>
            <person name="Hyun D.W."/>
            <person name="Kang M.S."/>
            <person name="Lee K.E."/>
            <person name="Lee B.H."/>
            <person name="Bae J.W."/>
        </authorList>
    </citation>
    <scope>NUCLEOTIDE SEQUENCE [LARGE SCALE GENOMIC DNA]</scope>
    <source>
        <strain evidence="1 2">S11R28</strain>
    </source>
</reference>
<dbReference type="EMBL" id="CP051152">
    <property type="protein sequence ID" value="QJQ07047.1"/>
    <property type="molecule type" value="Genomic_DNA"/>
</dbReference>
<accession>A0A6M4A937</accession>
<organism evidence="1 2">
    <name type="scientific">Undibacterium piscinae</name>
    <dbReference type="NCBI Taxonomy" id="2495591"/>
    <lineage>
        <taxon>Bacteria</taxon>
        <taxon>Pseudomonadati</taxon>
        <taxon>Pseudomonadota</taxon>
        <taxon>Betaproteobacteria</taxon>
        <taxon>Burkholderiales</taxon>
        <taxon>Oxalobacteraceae</taxon>
        <taxon>Undibacterium</taxon>
    </lineage>
</organism>
<protein>
    <submittedName>
        <fullName evidence="1">DUF1631 domain-containing protein</fullName>
    </submittedName>
</protein>